<evidence type="ECO:0000313" key="3">
    <source>
        <dbReference type="Proteomes" id="UP000309673"/>
    </source>
</evidence>
<dbReference type="InterPro" id="IPR024999">
    <property type="entry name" value="DUF3905"/>
</dbReference>
<protein>
    <submittedName>
        <fullName evidence="2">DUF3905 domain-containing protein</fullName>
    </submittedName>
</protein>
<dbReference type="EMBL" id="SUPK01000004">
    <property type="protein sequence ID" value="TJY42435.1"/>
    <property type="molecule type" value="Genomic_DNA"/>
</dbReference>
<organism evidence="2 3">
    <name type="scientific">Cohnella pontilimi</name>
    <dbReference type="NCBI Taxonomy" id="2564100"/>
    <lineage>
        <taxon>Bacteria</taxon>
        <taxon>Bacillati</taxon>
        <taxon>Bacillota</taxon>
        <taxon>Bacilli</taxon>
        <taxon>Bacillales</taxon>
        <taxon>Paenibacillaceae</taxon>
        <taxon>Cohnella</taxon>
    </lineage>
</organism>
<keyword evidence="3" id="KW-1185">Reference proteome</keyword>
<dbReference type="RefSeq" id="WP_136777775.1">
    <property type="nucleotide sequence ID" value="NZ_SUPK01000004.1"/>
</dbReference>
<proteinExistence type="predicted"/>
<evidence type="ECO:0000313" key="2">
    <source>
        <dbReference type="EMBL" id="TJY42435.1"/>
    </source>
</evidence>
<gene>
    <name evidence="2" type="ORF">E5161_10620</name>
</gene>
<name>A0A4U0FCC1_9BACL</name>
<dbReference type="AlphaFoldDB" id="A0A4U0FCC1"/>
<sequence length="165" mass="18640">MPTLPQGPSSSSQPRGSYEGVRPAPGRDDSDLDPYEIEFKSEFREGRGPEKPFVNEQGVVIGDHDYASKESPLERWTDDTDPDVMAGEQWVHPYKDIGFRTRENRELFERGIRPQAGVFMHPTLQTSAADEPEFTAAQSGDYRVFDGTDDPDDLYFPIPEVMDEP</sequence>
<dbReference type="Pfam" id="PF13045">
    <property type="entry name" value="DUF3905"/>
    <property type="match status" value="1"/>
</dbReference>
<feature type="region of interest" description="Disordered" evidence="1">
    <location>
        <begin position="1"/>
        <end position="59"/>
    </location>
</feature>
<dbReference type="OrthoDB" id="2695269at2"/>
<evidence type="ECO:0000256" key="1">
    <source>
        <dbReference type="SAM" id="MobiDB-lite"/>
    </source>
</evidence>
<feature type="compositionally biased region" description="Basic and acidic residues" evidence="1">
    <location>
        <begin position="37"/>
        <end position="50"/>
    </location>
</feature>
<feature type="compositionally biased region" description="Low complexity" evidence="1">
    <location>
        <begin position="1"/>
        <end position="17"/>
    </location>
</feature>
<comment type="caution">
    <text evidence="2">The sequence shown here is derived from an EMBL/GenBank/DDBJ whole genome shotgun (WGS) entry which is preliminary data.</text>
</comment>
<reference evidence="2 3" key="1">
    <citation type="submission" date="2019-04" db="EMBL/GenBank/DDBJ databases">
        <title>Cohnella sp. nov., isolated from soil.</title>
        <authorList>
            <person name="Kim W."/>
        </authorList>
    </citation>
    <scope>NUCLEOTIDE SEQUENCE [LARGE SCALE GENOMIC DNA]</scope>
    <source>
        <strain evidence="2 3">CAU 1483</strain>
    </source>
</reference>
<accession>A0A4U0FCC1</accession>
<dbReference type="Proteomes" id="UP000309673">
    <property type="component" value="Unassembled WGS sequence"/>
</dbReference>